<name>A0AC61R5M0_9FIRM</name>
<gene>
    <name evidence="1" type="ORF">E5336_09280</name>
</gene>
<comment type="caution">
    <text evidence="1">The sequence shown here is derived from an EMBL/GenBank/DDBJ whole genome shotgun (WGS) entry which is preliminary data.</text>
</comment>
<keyword evidence="2" id="KW-1185">Reference proteome</keyword>
<dbReference type="Proteomes" id="UP000308836">
    <property type="component" value="Unassembled WGS sequence"/>
</dbReference>
<organism evidence="1 2">
    <name type="scientific">Dubosiella muris</name>
    <dbReference type="NCBI Taxonomy" id="3038133"/>
    <lineage>
        <taxon>Bacteria</taxon>
        <taxon>Bacillati</taxon>
        <taxon>Bacillota</taxon>
        <taxon>Erysipelotrichia</taxon>
        <taxon>Erysipelotrichales</taxon>
        <taxon>Erysipelotrichaceae</taxon>
        <taxon>Dubosiella</taxon>
    </lineage>
</organism>
<evidence type="ECO:0000313" key="2">
    <source>
        <dbReference type="Proteomes" id="UP000308836"/>
    </source>
</evidence>
<sequence>MKKRYQHGMALAMCLSLLCGCAASGREYTAQVPKTVKYSDDNIDAWSENKQELANQYEGYADDMDPFYEKMTSTLLAKEKNGVISPLNLYMAMGMLAKTSAGQTQAQILDVLNQKDTDALEKKVNALWLATYSDDGRMTSRLANSLWLDEGFQYKEATLKALAEDFHASSMIGKMGSDAFNERLHTWMNENTGDLLKKEVADVNWSDQTRLGLVSTLYYQNTWTSKFDAAQNTHETFHGRSDEKAEFMHGQMTVPYVKTDAYEAIALPMDDGARMWLYKPVDSPNAVWSERKSDEGERRIVNVSLPKFDVAATMQLKDAWEALGITDVFDASKADFSPLSDEDLVLSSVEHGARVKVDESGVEGGAYTVMSIEATSLIEEEPVDFTLDRPFAFTIESADGSLLFAGQVYSLDA</sequence>
<protein>
    <submittedName>
        <fullName evidence="1">Serpin family protein</fullName>
    </submittedName>
</protein>
<proteinExistence type="predicted"/>
<dbReference type="EMBL" id="SRYG01000019">
    <property type="protein sequence ID" value="TGY65341.1"/>
    <property type="molecule type" value="Genomic_DNA"/>
</dbReference>
<accession>A0AC61R5M0</accession>
<reference evidence="1" key="1">
    <citation type="submission" date="2019-04" db="EMBL/GenBank/DDBJ databases">
        <title>Microbes associate with the intestines of laboratory mice.</title>
        <authorList>
            <person name="Navarre W."/>
            <person name="Wong E."/>
            <person name="Huang K."/>
            <person name="Tropini C."/>
            <person name="Ng K."/>
            <person name="Yu B."/>
        </authorList>
    </citation>
    <scope>NUCLEOTIDE SEQUENCE</scope>
    <source>
        <strain evidence="1">NM09_H32</strain>
    </source>
</reference>
<evidence type="ECO:0000313" key="1">
    <source>
        <dbReference type="EMBL" id="TGY65341.1"/>
    </source>
</evidence>